<feature type="active site" description="Acyl-thioester intermediate" evidence="2">
    <location>
        <position position="140"/>
    </location>
</feature>
<keyword evidence="1" id="KW-0378">Hydrolase</keyword>
<evidence type="ECO:0000313" key="4">
    <source>
        <dbReference type="Proteomes" id="UP000032278"/>
    </source>
</evidence>
<dbReference type="InterPro" id="IPR023365">
    <property type="entry name" value="Sortase_dom-sf"/>
</dbReference>
<gene>
    <name evidence="3" type="ORF">AT55_02120</name>
</gene>
<dbReference type="InterPro" id="IPR005754">
    <property type="entry name" value="Sortase"/>
</dbReference>
<dbReference type="Pfam" id="PF04203">
    <property type="entry name" value="Sortase"/>
    <property type="match status" value="1"/>
</dbReference>
<dbReference type="GO" id="GO:0016787">
    <property type="term" value="F:hydrolase activity"/>
    <property type="evidence" value="ECO:0007669"/>
    <property type="project" value="UniProtKB-KW"/>
</dbReference>
<dbReference type="InterPro" id="IPR009835">
    <property type="entry name" value="SrtB"/>
</dbReference>
<dbReference type="Gene3D" id="2.40.260.10">
    <property type="entry name" value="Sortase"/>
    <property type="match status" value="1"/>
</dbReference>
<dbReference type="SUPFAM" id="SSF63817">
    <property type="entry name" value="Sortase"/>
    <property type="match status" value="1"/>
</dbReference>
<sequence length="157" mass="18722">MSTPRNPNFYLRKNFYKEKSLSGTPFIGEGLSPNAKSFIVYAHNMKNGSMFGTLEEYENEEYRNDHRYVYFTTTDEERVYEVVAAFRVMLDGLSFGYYNYCGDWTKEEFNRYFERVFDLSVYDKKEPVSYDNQIMTLSTCSSFIEKERFVVVTKRVR</sequence>
<organism evidence="3 4">
    <name type="scientific">Streptococcus equi subsp. zooepidemicus Sz4is</name>
    <dbReference type="NCBI Taxonomy" id="1381082"/>
    <lineage>
        <taxon>Bacteria</taxon>
        <taxon>Bacillati</taxon>
        <taxon>Bacillota</taxon>
        <taxon>Bacilli</taxon>
        <taxon>Lactobacillales</taxon>
        <taxon>Streptococcaceae</taxon>
        <taxon>Streptococcus</taxon>
    </lineage>
</organism>
<dbReference type="EMBL" id="JAUE01000015">
    <property type="protein sequence ID" value="KIS19138.1"/>
    <property type="molecule type" value="Genomic_DNA"/>
</dbReference>
<dbReference type="CDD" id="cd05826">
    <property type="entry name" value="Sortase_B"/>
    <property type="match status" value="1"/>
</dbReference>
<dbReference type="Proteomes" id="UP000032278">
    <property type="component" value="Unassembled WGS sequence"/>
</dbReference>
<proteinExistence type="predicted"/>
<dbReference type="AlphaFoldDB" id="A0AAW3GQ13"/>
<feature type="active site" description="Proton donor/acceptor" evidence="2">
    <location>
        <position position="43"/>
    </location>
</feature>
<comment type="caution">
    <text evidence="3">The sequence shown here is derived from an EMBL/GenBank/DDBJ whole genome shotgun (WGS) entry which is preliminary data.</text>
</comment>
<evidence type="ECO:0000313" key="3">
    <source>
        <dbReference type="EMBL" id="KIS19138.1"/>
    </source>
</evidence>
<evidence type="ECO:0000256" key="2">
    <source>
        <dbReference type="PIRSR" id="PIRSR605754-1"/>
    </source>
</evidence>
<evidence type="ECO:0000256" key="1">
    <source>
        <dbReference type="ARBA" id="ARBA00022801"/>
    </source>
</evidence>
<reference evidence="3 4" key="1">
    <citation type="submission" date="2013-11" db="EMBL/GenBank/DDBJ databases">
        <authorList>
            <person name="da Piedade I."/>
            <person name="Tang M.H.E."/>
            <person name="Bojesen A.M."/>
        </authorList>
    </citation>
    <scope>NUCLEOTIDE SEQUENCE [LARGE SCALE GENOMIC DNA]</scope>
    <source>
        <strain evidence="3 4">Sz4is</strain>
    </source>
</reference>
<protein>
    <submittedName>
        <fullName evidence="3">Sortase</fullName>
    </submittedName>
</protein>
<name>A0AAW3GQ13_STRSZ</name>
<accession>A0AAW3GQ13</accession>